<feature type="domain" description="Beta-ketoacyl-[acyl-carrier-protein] synthase III C-terminal" evidence="4">
    <location>
        <begin position="316"/>
        <end position="391"/>
    </location>
</feature>
<evidence type="ECO:0000259" key="3">
    <source>
        <dbReference type="Pfam" id="PF00109"/>
    </source>
</evidence>
<evidence type="ECO:0000259" key="4">
    <source>
        <dbReference type="Pfam" id="PF08541"/>
    </source>
</evidence>
<dbReference type="PANTHER" id="PTHR34069">
    <property type="entry name" value="3-OXOACYL-[ACYL-CARRIER-PROTEIN] SYNTHASE 3"/>
    <property type="match status" value="1"/>
</dbReference>
<evidence type="ECO:0000256" key="2">
    <source>
        <dbReference type="ARBA" id="ARBA00023315"/>
    </source>
</evidence>
<accession>A0A2N1DXD7</accession>
<keyword evidence="1" id="KW-0808">Transferase</keyword>
<evidence type="ECO:0000313" key="6">
    <source>
        <dbReference type="Proteomes" id="UP000233564"/>
    </source>
</evidence>
<dbReference type="CDD" id="cd00827">
    <property type="entry name" value="init_cond_enzymes"/>
    <property type="match status" value="1"/>
</dbReference>
<reference evidence="5 6" key="1">
    <citation type="submission" date="2017-08" db="EMBL/GenBank/DDBJ databases">
        <authorList>
            <person name="de Groot N.N."/>
        </authorList>
    </citation>
    <scope>NUCLEOTIDE SEQUENCE [LARGE SCALE GENOMIC DNA]</scope>
    <source>
        <strain evidence="5 6">PfR 37</strain>
    </source>
</reference>
<dbReference type="GO" id="GO:0016746">
    <property type="term" value="F:acyltransferase activity"/>
    <property type="evidence" value="ECO:0007669"/>
    <property type="project" value="UniProtKB-KW"/>
</dbReference>
<evidence type="ECO:0008006" key="7">
    <source>
        <dbReference type="Google" id="ProtNLM"/>
    </source>
</evidence>
<dbReference type="InterPro" id="IPR016039">
    <property type="entry name" value="Thiolase-like"/>
</dbReference>
<gene>
    <name evidence="5" type="ORF">CIB54_23590</name>
</gene>
<evidence type="ECO:0000313" key="5">
    <source>
        <dbReference type="EMBL" id="PKH15046.1"/>
    </source>
</evidence>
<proteinExistence type="predicted"/>
<dbReference type="PANTHER" id="PTHR34069:SF3">
    <property type="entry name" value="ACYL-COA:ACYL-COA ALKYLTRANSFERASE"/>
    <property type="match status" value="1"/>
</dbReference>
<dbReference type="Pfam" id="PF08541">
    <property type="entry name" value="ACP_syn_III_C"/>
    <property type="match status" value="1"/>
</dbReference>
<dbReference type="AlphaFoldDB" id="A0A2N1DXD7"/>
<keyword evidence="2" id="KW-0012">Acyltransferase</keyword>
<protein>
    <recommendedName>
        <fullName evidence="7">Beta-ketoacyl-[acyl-carrier-protein] synthase III C-terminal domain-containing protein</fullName>
    </recommendedName>
</protein>
<dbReference type="SUPFAM" id="SSF53901">
    <property type="entry name" value="Thiolase-like"/>
    <property type="match status" value="2"/>
</dbReference>
<organism evidence="5 6">
    <name type="scientific">Pseudomonas fluorescens</name>
    <dbReference type="NCBI Taxonomy" id="294"/>
    <lineage>
        <taxon>Bacteria</taxon>
        <taxon>Pseudomonadati</taxon>
        <taxon>Pseudomonadota</taxon>
        <taxon>Gammaproteobacteria</taxon>
        <taxon>Pseudomonadales</taxon>
        <taxon>Pseudomonadaceae</taxon>
        <taxon>Pseudomonas</taxon>
    </lineage>
</organism>
<dbReference type="Pfam" id="PF00109">
    <property type="entry name" value="ketoacyl-synt"/>
    <property type="match status" value="1"/>
</dbReference>
<dbReference type="InterPro" id="IPR013747">
    <property type="entry name" value="ACP_syn_III_C"/>
</dbReference>
<dbReference type="Proteomes" id="UP000233564">
    <property type="component" value="Unassembled WGS sequence"/>
</dbReference>
<dbReference type="Gene3D" id="3.40.47.10">
    <property type="match status" value="2"/>
</dbReference>
<name>A0A2N1DXD7_PSEFL</name>
<sequence>MSCNSKRWAVSKCYRCRVEESALNCEKRAAYITSLGAFLPNDPVHNDDIEKHLGLVNGNPSRYKDLILNANGIVQRYYAFDRQGQQTHLNEQLAANAVQDALRKGGLSVDQIEMLATATTCPDLIVPGFASMVHGRLGGGPMDILSAGGVCVSSMAALKSVNNSILANEHDIAVAVGSELASVALQGSRFEKESQISAPRGQEASYQYFNADFLRWMLSDGAGAAVVQSTPRERSISLKIEWITLNSYAHKYPACMYLGSTKTKNLQAGDTYQSYKTISQAEEAGLMLLRQDTDLLAKGLSGSVLVETEKLMARGMIKPDEIDHFLPHISSYFFFEELVKAYLDIGFTVPTQKWFTNLASKGNVGSASIYLMLEEALGNGMFKAGDKVLCMVPESGRFSIAYALLTCVEG</sequence>
<dbReference type="EMBL" id="NVXX01000045">
    <property type="protein sequence ID" value="PKH15046.1"/>
    <property type="molecule type" value="Genomic_DNA"/>
</dbReference>
<comment type="caution">
    <text evidence="5">The sequence shown here is derived from an EMBL/GenBank/DDBJ whole genome shotgun (WGS) entry which is preliminary data.</text>
</comment>
<dbReference type="InterPro" id="IPR014030">
    <property type="entry name" value="Ketoacyl_synth_N"/>
</dbReference>
<dbReference type="GO" id="GO:0044550">
    <property type="term" value="P:secondary metabolite biosynthetic process"/>
    <property type="evidence" value="ECO:0007669"/>
    <property type="project" value="TreeGrafter"/>
</dbReference>
<evidence type="ECO:0000256" key="1">
    <source>
        <dbReference type="ARBA" id="ARBA00022679"/>
    </source>
</evidence>
<feature type="domain" description="Beta-ketoacyl synthase-like N-terminal" evidence="3">
    <location>
        <begin position="149"/>
        <end position="229"/>
    </location>
</feature>